<accession>A0ABN3X708</accession>
<evidence type="ECO:0000313" key="1">
    <source>
        <dbReference type="EMBL" id="GAA2937281.1"/>
    </source>
</evidence>
<proteinExistence type="predicted"/>
<name>A0ABN3X708_STRTU</name>
<sequence length="161" mass="16862">MRTVKPINVFLPAACPPAESTTLADAPFWASAPKYGLNAPFSVRLVSSTTSWTLRVGSLDLRPAATLRANRFVLADGGRALYVPVGLGHAFLSLGGTVRSGGVLALRQGLRPLTRWSTLPRLPSTPALAMPLPGLLGDGTLRPLAAFLCDPHAPTLAEGRG</sequence>
<dbReference type="EMBL" id="BAAAXZ010000136">
    <property type="protein sequence ID" value="GAA2937281.1"/>
    <property type="molecule type" value="Genomic_DNA"/>
</dbReference>
<reference evidence="1 2" key="1">
    <citation type="journal article" date="2019" name="Int. J. Syst. Evol. Microbiol.">
        <title>The Global Catalogue of Microorganisms (GCM) 10K type strain sequencing project: providing services to taxonomists for standard genome sequencing and annotation.</title>
        <authorList>
            <consortium name="The Broad Institute Genomics Platform"/>
            <consortium name="The Broad Institute Genome Sequencing Center for Infectious Disease"/>
            <person name="Wu L."/>
            <person name="Ma J."/>
        </authorList>
    </citation>
    <scope>NUCLEOTIDE SEQUENCE [LARGE SCALE GENOMIC DNA]</scope>
    <source>
        <strain evidence="1 2">JCM 4087</strain>
    </source>
</reference>
<protein>
    <submittedName>
        <fullName evidence="1">Uncharacterized protein</fullName>
    </submittedName>
</protein>
<gene>
    <name evidence="1" type="ORF">GCM10020221_36330</name>
</gene>
<dbReference type="Proteomes" id="UP001501102">
    <property type="component" value="Unassembled WGS sequence"/>
</dbReference>
<keyword evidence="2" id="KW-1185">Reference proteome</keyword>
<evidence type="ECO:0000313" key="2">
    <source>
        <dbReference type="Proteomes" id="UP001501102"/>
    </source>
</evidence>
<organism evidence="1 2">
    <name type="scientific">Streptomyces thioluteus</name>
    <dbReference type="NCBI Taxonomy" id="66431"/>
    <lineage>
        <taxon>Bacteria</taxon>
        <taxon>Bacillati</taxon>
        <taxon>Actinomycetota</taxon>
        <taxon>Actinomycetes</taxon>
        <taxon>Kitasatosporales</taxon>
        <taxon>Streptomycetaceae</taxon>
        <taxon>Streptomyces</taxon>
    </lineage>
</organism>
<comment type="caution">
    <text evidence="1">The sequence shown here is derived from an EMBL/GenBank/DDBJ whole genome shotgun (WGS) entry which is preliminary data.</text>
</comment>